<dbReference type="EMBL" id="CAJNOJ010000110">
    <property type="protein sequence ID" value="CAF1133103.1"/>
    <property type="molecule type" value="Genomic_DNA"/>
</dbReference>
<dbReference type="PANTHER" id="PTHR12738:SF0">
    <property type="entry name" value="NEUROENDOCRINE PROTEIN 7B2"/>
    <property type="match status" value="1"/>
</dbReference>
<evidence type="ECO:0000313" key="12">
    <source>
        <dbReference type="EMBL" id="CAF1396830.1"/>
    </source>
</evidence>
<dbReference type="EMBL" id="CAJNOR010003275">
    <property type="protein sequence ID" value="CAF1396830.1"/>
    <property type="molecule type" value="Genomic_DNA"/>
</dbReference>
<comment type="caution">
    <text evidence="11">The sequence shown here is derived from an EMBL/GenBank/DDBJ whole genome shotgun (WGS) entry which is preliminary data.</text>
</comment>
<evidence type="ECO:0000256" key="6">
    <source>
        <dbReference type="ARBA" id="ARBA00022729"/>
    </source>
</evidence>
<evidence type="ECO:0000256" key="3">
    <source>
        <dbReference type="ARBA" id="ARBA00019589"/>
    </source>
</evidence>
<keyword evidence="7" id="KW-1015">Disulfide bond</keyword>
<dbReference type="GO" id="GO:0046883">
    <property type="term" value="P:regulation of hormone secretion"/>
    <property type="evidence" value="ECO:0007669"/>
    <property type="project" value="TreeGrafter"/>
</dbReference>
<feature type="chain" id="PRO_5035685923" description="Neuroendocrine protein 7B2" evidence="10">
    <location>
        <begin position="23"/>
        <end position="215"/>
    </location>
</feature>
<dbReference type="AlphaFoldDB" id="A0A814RF43"/>
<sequence length="215" mass="24104">MQYKLSKITAILILFVIQRIQAVDWIDYDQAPSNIDLLYDDDADQYLSALTRDDEKEIHSPIITGYKYVSGGAGEGRQHLSPSGEIPNHPEVKTDDELPSFCHPPNPCPLGFEDEDCDSSPMAAFTAEYSRLYQSKQNCQCDKDHDACGNKNGFDQPSTKASNDNLKRSRRVGRNVHSVPRTKTTLKNSSDRTSLHQSQTLRFHIAKKSPTGMSL</sequence>
<keyword evidence="4" id="KW-0813">Transport</keyword>
<dbReference type="GO" id="GO:0030141">
    <property type="term" value="C:secretory granule"/>
    <property type="evidence" value="ECO:0007669"/>
    <property type="project" value="InterPro"/>
</dbReference>
<evidence type="ECO:0000256" key="9">
    <source>
        <dbReference type="SAM" id="MobiDB-lite"/>
    </source>
</evidence>
<name>A0A814RF43_ADIRI</name>
<feature type="compositionally biased region" description="Polar residues" evidence="9">
    <location>
        <begin position="153"/>
        <end position="164"/>
    </location>
</feature>
<dbReference type="GO" id="GO:0030234">
    <property type="term" value="F:enzyme regulator activity"/>
    <property type="evidence" value="ECO:0007669"/>
    <property type="project" value="TreeGrafter"/>
</dbReference>
<keyword evidence="13" id="KW-1185">Reference proteome</keyword>
<gene>
    <name evidence="11" type="ORF">EDS130_LOCUS21680</name>
    <name evidence="12" type="ORF">XAT740_LOCUS33915</name>
</gene>
<evidence type="ECO:0000256" key="10">
    <source>
        <dbReference type="SAM" id="SignalP"/>
    </source>
</evidence>
<evidence type="ECO:0000256" key="4">
    <source>
        <dbReference type="ARBA" id="ARBA00022448"/>
    </source>
</evidence>
<keyword evidence="8" id="KW-0143">Chaperone</keyword>
<dbReference type="InterPro" id="IPR007945">
    <property type="entry name" value="Secretogranin_V"/>
</dbReference>
<comment type="similarity">
    <text evidence="2">Belongs to the 7B2 family.</text>
</comment>
<evidence type="ECO:0000313" key="11">
    <source>
        <dbReference type="EMBL" id="CAF1133103.1"/>
    </source>
</evidence>
<dbReference type="Proteomes" id="UP000663828">
    <property type="component" value="Unassembled WGS sequence"/>
</dbReference>
<dbReference type="Pfam" id="PF05281">
    <property type="entry name" value="Secretogranin_V"/>
    <property type="match status" value="1"/>
</dbReference>
<feature type="region of interest" description="Disordered" evidence="9">
    <location>
        <begin position="152"/>
        <end position="198"/>
    </location>
</feature>
<reference evidence="11" key="1">
    <citation type="submission" date="2021-02" db="EMBL/GenBank/DDBJ databases">
        <authorList>
            <person name="Nowell W R."/>
        </authorList>
    </citation>
    <scope>NUCLEOTIDE SEQUENCE</scope>
</reference>
<dbReference type="OrthoDB" id="9922675at2759"/>
<evidence type="ECO:0000256" key="1">
    <source>
        <dbReference type="ARBA" id="ARBA00004613"/>
    </source>
</evidence>
<evidence type="ECO:0000256" key="8">
    <source>
        <dbReference type="ARBA" id="ARBA00023186"/>
    </source>
</evidence>
<dbReference type="GO" id="GO:0005576">
    <property type="term" value="C:extracellular region"/>
    <property type="evidence" value="ECO:0007669"/>
    <property type="project" value="UniProtKB-SubCell"/>
</dbReference>
<feature type="region of interest" description="Disordered" evidence="9">
    <location>
        <begin position="74"/>
        <end position="100"/>
    </location>
</feature>
<dbReference type="PANTHER" id="PTHR12738">
    <property type="entry name" value="NEUROENDOCRINE PROTEIN 7B2"/>
    <property type="match status" value="1"/>
</dbReference>
<comment type="subcellular location">
    <subcellularLocation>
        <location evidence="1">Secreted</location>
    </subcellularLocation>
</comment>
<evidence type="ECO:0000313" key="14">
    <source>
        <dbReference type="Proteomes" id="UP000663852"/>
    </source>
</evidence>
<accession>A0A814RF43</accession>
<keyword evidence="6 10" id="KW-0732">Signal</keyword>
<dbReference type="GO" id="GO:0007218">
    <property type="term" value="P:neuropeptide signaling pathway"/>
    <property type="evidence" value="ECO:0007669"/>
    <property type="project" value="InterPro"/>
</dbReference>
<evidence type="ECO:0000256" key="2">
    <source>
        <dbReference type="ARBA" id="ARBA00006348"/>
    </source>
</evidence>
<keyword evidence="5" id="KW-0964">Secreted</keyword>
<proteinExistence type="inferred from homology"/>
<organism evidence="11 14">
    <name type="scientific">Adineta ricciae</name>
    <name type="common">Rotifer</name>
    <dbReference type="NCBI Taxonomy" id="249248"/>
    <lineage>
        <taxon>Eukaryota</taxon>
        <taxon>Metazoa</taxon>
        <taxon>Spiralia</taxon>
        <taxon>Gnathifera</taxon>
        <taxon>Rotifera</taxon>
        <taxon>Eurotatoria</taxon>
        <taxon>Bdelloidea</taxon>
        <taxon>Adinetida</taxon>
        <taxon>Adinetidae</taxon>
        <taxon>Adineta</taxon>
    </lineage>
</organism>
<protein>
    <recommendedName>
        <fullName evidence="3">Neuroendocrine protein 7B2</fullName>
    </recommendedName>
</protein>
<evidence type="ECO:0000256" key="7">
    <source>
        <dbReference type="ARBA" id="ARBA00023157"/>
    </source>
</evidence>
<evidence type="ECO:0000313" key="13">
    <source>
        <dbReference type="Proteomes" id="UP000663828"/>
    </source>
</evidence>
<dbReference type="Proteomes" id="UP000663852">
    <property type="component" value="Unassembled WGS sequence"/>
</dbReference>
<evidence type="ECO:0000256" key="5">
    <source>
        <dbReference type="ARBA" id="ARBA00022525"/>
    </source>
</evidence>
<feature type="signal peptide" evidence="10">
    <location>
        <begin position="1"/>
        <end position="22"/>
    </location>
</feature>